<name>A0ACB9F678_CICIN</name>
<organism evidence="1 2">
    <name type="scientific">Cichorium intybus</name>
    <name type="common">Chicory</name>
    <dbReference type="NCBI Taxonomy" id="13427"/>
    <lineage>
        <taxon>Eukaryota</taxon>
        <taxon>Viridiplantae</taxon>
        <taxon>Streptophyta</taxon>
        <taxon>Embryophyta</taxon>
        <taxon>Tracheophyta</taxon>
        <taxon>Spermatophyta</taxon>
        <taxon>Magnoliopsida</taxon>
        <taxon>eudicotyledons</taxon>
        <taxon>Gunneridae</taxon>
        <taxon>Pentapetalae</taxon>
        <taxon>asterids</taxon>
        <taxon>campanulids</taxon>
        <taxon>Asterales</taxon>
        <taxon>Asteraceae</taxon>
        <taxon>Cichorioideae</taxon>
        <taxon>Cichorieae</taxon>
        <taxon>Cichoriinae</taxon>
        <taxon>Cichorium</taxon>
    </lineage>
</organism>
<evidence type="ECO:0000313" key="1">
    <source>
        <dbReference type="EMBL" id="KAI3766435.1"/>
    </source>
</evidence>
<accession>A0ACB9F678</accession>
<reference evidence="2" key="1">
    <citation type="journal article" date="2022" name="Mol. Ecol. Resour.">
        <title>The genomes of chicory, endive, great burdock and yacon provide insights into Asteraceae palaeo-polyploidization history and plant inulin production.</title>
        <authorList>
            <person name="Fan W."/>
            <person name="Wang S."/>
            <person name="Wang H."/>
            <person name="Wang A."/>
            <person name="Jiang F."/>
            <person name="Liu H."/>
            <person name="Zhao H."/>
            <person name="Xu D."/>
            <person name="Zhang Y."/>
        </authorList>
    </citation>
    <scope>NUCLEOTIDE SEQUENCE [LARGE SCALE GENOMIC DNA]</scope>
    <source>
        <strain evidence="2">cv. Punajuju</strain>
    </source>
</reference>
<proteinExistence type="predicted"/>
<sequence>MDGVSEEIDYVNLESLVVKLMEEVEMMKGSPMKNTENINLLEHQLVKSKLDMKQLRNRIDVLESGSRSVEVDSNQQQVKSHS</sequence>
<protein>
    <submittedName>
        <fullName evidence="1">Uncharacterized protein</fullName>
    </submittedName>
</protein>
<dbReference type="EMBL" id="CM042011">
    <property type="protein sequence ID" value="KAI3766435.1"/>
    <property type="molecule type" value="Genomic_DNA"/>
</dbReference>
<keyword evidence="2" id="KW-1185">Reference proteome</keyword>
<reference evidence="1 2" key="2">
    <citation type="journal article" date="2022" name="Mol. Ecol. Resour.">
        <title>The genomes of chicory, endive, great burdock and yacon provide insights into Asteraceae paleo-polyploidization history and plant inulin production.</title>
        <authorList>
            <person name="Fan W."/>
            <person name="Wang S."/>
            <person name="Wang H."/>
            <person name="Wang A."/>
            <person name="Jiang F."/>
            <person name="Liu H."/>
            <person name="Zhao H."/>
            <person name="Xu D."/>
            <person name="Zhang Y."/>
        </authorList>
    </citation>
    <scope>NUCLEOTIDE SEQUENCE [LARGE SCALE GENOMIC DNA]</scope>
    <source>
        <strain evidence="2">cv. Punajuju</strain>
        <tissue evidence="1">Leaves</tissue>
    </source>
</reference>
<evidence type="ECO:0000313" key="2">
    <source>
        <dbReference type="Proteomes" id="UP001055811"/>
    </source>
</evidence>
<comment type="caution">
    <text evidence="1">The sequence shown here is derived from an EMBL/GenBank/DDBJ whole genome shotgun (WGS) entry which is preliminary data.</text>
</comment>
<gene>
    <name evidence="1" type="ORF">L2E82_16493</name>
</gene>
<dbReference type="Proteomes" id="UP001055811">
    <property type="component" value="Linkage Group LG03"/>
</dbReference>